<gene>
    <name evidence="8" type="ORF">A2V49_04180</name>
</gene>
<dbReference type="GO" id="GO:0016987">
    <property type="term" value="F:sigma factor activity"/>
    <property type="evidence" value="ECO:0007669"/>
    <property type="project" value="UniProtKB-KW"/>
</dbReference>
<evidence type="ECO:0000256" key="2">
    <source>
        <dbReference type="ARBA" id="ARBA00023015"/>
    </source>
</evidence>
<sequence length="184" mass="22144">MSNKAIDKDLEKKLIENARADKQKFEPLYKNYKDKIQKFFYYKTSDNFISEDLTSKVFEKALNGLDNFQWQGVSFSAWLFRIARNTLIDYYRSNQHKKEEQLDEKDFQTLDYSPANLYETEISEQLIYKILQELPPRERDIIYMKFFEGYTNRVISKITGLSETNVGTIIYRTIRKIKQDYFEI</sequence>
<dbReference type="AlphaFoldDB" id="A0A1F4ULN7"/>
<evidence type="ECO:0000256" key="5">
    <source>
        <dbReference type="ARBA" id="ARBA00023163"/>
    </source>
</evidence>
<evidence type="ECO:0000313" key="9">
    <source>
        <dbReference type="Proteomes" id="UP000178615"/>
    </source>
</evidence>
<dbReference type="InterPro" id="IPR013325">
    <property type="entry name" value="RNA_pol_sigma_r2"/>
</dbReference>
<dbReference type="SUPFAM" id="SSF88659">
    <property type="entry name" value="Sigma3 and sigma4 domains of RNA polymerase sigma factors"/>
    <property type="match status" value="1"/>
</dbReference>
<reference evidence="8 9" key="1">
    <citation type="journal article" date="2016" name="Nat. Commun.">
        <title>Thousands of microbial genomes shed light on interconnected biogeochemical processes in an aquifer system.</title>
        <authorList>
            <person name="Anantharaman K."/>
            <person name="Brown C.T."/>
            <person name="Hug L.A."/>
            <person name="Sharon I."/>
            <person name="Castelle C.J."/>
            <person name="Probst A.J."/>
            <person name="Thomas B.C."/>
            <person name="Singh A."/>
            <person name="Wilkins M.J."/>
            <person name="Karaoz U."/>
            <person name="Brodie E.L."/>
            <person name="Williams K.H."/>
            <person name="Hubbard S.S."/>
            <person name="Banfield J.F."/>
        </authorList>
    </citation>
    <scope>NUCLEOTIDE SEQUENCE [LARGE SCALE GENOMIC DNA]</scope>
</reference>
<keyword evidence="4" id="KW-0238">DNA-binding</keyword>
<dbReference type="GO" id="GO:0006352">
    <property type="term" value="P:DNA-templated transcription initiation"/>
    <property type="evidence" value="ECO:0007669"/>
    <property type="project" value="InterPro"/>
</dbReference>
<feature type="domain" description="RNA polymerase sigma factor 70 region 4 type 2" evidence="7">
    <location>
        <begin position="125"/>
        <end position="176"/>
    </location>
</feature>
<dbReference type="EMBL" id="MEUV01000020">
    <property type="protein sequence ID" value="OGC45881.1"/>
    <property type="molecule type" value="Genomic_DNA"/>
</dbReference>
<dbReference type="Proteomes" id="UP000178615">
    <property type="component" value="Unassembled WGS sequence"/>
</dbReference>
<proteinExistence type="inferred from homology"/>
<dbReference type="InterPro" id="IPR039425">
    <property type="entry name" value="RNA_pol_sigma-70-like"/>
</dbReference>
<dbReference type="InterPro" id="IPR036388">
    <property type="entry name" value="WH-like_DNA-bd_sf"/>
</dbReference>
<evidence type="ECO:0000259" key="6">
    <source>
        <dbReference type="Pfam" id="PF04542"/>
    </source>
</evidence>
<dbReference type="CDD" id="cd06171">
    <property type="entry name" value="Sigma70_r4"/>
    <property type="match status" value="1"/>
</dbReference>
<evidence type="ECO:0008006" key="10">
    <source>
        <dbReference type="Google" id="ProtNLM"/>
    </source>
</evidence>
<dbReference type="PANTHER" id="PTHR43133:SF8">
    <property type="entry name" value="RNA POLYMERASE SIGMA FACTOR HI_1459-RELATED"/>
    <property type="match status" value="1"/>
</dbReference>
<organism evidence="8 9">
    <name type="scientific">candidate division WWE3 bacterium RBG_19FT_COMBO_34_6</name>
    <dbReference type="NCBI Taxonomy" id="1802612"/>
    <lineage>
        <taxon>Bacteria</taxon>
        <taxon>Katanobacteria</taxon>
    </lineage>
</organism>
<evidence type="ECO:0000256" key="3">
    <source>
        <dbReference type="ARBA" id="ARBA00023082"/>
    </source>
</evidence>
<evidence type="ECO:0000256" key="1">
    <source>
        <dbReference type="ARBA" id="ARBA00010641"/>
    </source>
</evidence>
<accession>A0A1F4ULN7</accession>
<keyword evidence="2" id="KW-0805">Transcription regulation</keyword>
<evidence type="ECO:0000313" key="8">
    <source>
        <dbReference type="EMBL" id="OGC45881.1"/>
    </source>
</evidence>
<dbReference type="InterPro" id="IPR013324">
    <property type="entry name" value="RNA_pol_sigma_r3/r4-like"/>
</dbReference>
<evidence type="ECO:0000259" key="7">
    <source>
        <dbReference type="Pfam" id="PF08281"/>
    </source>
</evidence>
<dbReference type="Gene3D" id="1.10.1740.10">
    <property type="match status" value="1"/>
</dbReference>
<dbReference type="InterPro" id="IPR013249">
    <property type="entry name" value="RNA_pol_sigma70_r4_t2"/>
</dbReference>
<dbReference type="Gene3D" id="1.10.10.10">
    <property type="entry name" value="Winged helix-like DNA-binding domain superfamily/Winged helix DNA-binding domain"/>
    <property type="match status" value="1"/>
</dbReference>
<comment type="similarity">
    <text evidence="1">Belongs to the sigma-70 factor family. ECF subfamily.</text>
</comment>
<dbReference type="NCBIfam" id="TIGR02937">
    <property type="entry name" value="sigma70-ECF"/>
    <property type="match status" value="1"/>
</dbReference>
<name>A0A1F4ULN7_UNCKA</name>
<dbReference type="Pfam" id="PF08281">
    <property type="entry name" value="Sigma70_r4_2"/>
    <property type="match status" value="1"/>
</dbReference>
<dbReference type="InterPro" id="IPR014284">
    <property type="entry name" value="RNA_pol_sigma-70_dom"/>
</dbReference>
<keyword evidence="3" id="KW-0731">Sigma factor</keyword>
<feature type="domain" description="RNA polymerase sigma-70 region 2" evidence="6">
    <location>
        <begin position="28"/>
        <end position="95"/>
    </location>
</feature>
<dbReference type="SUPFAM" id="SSF88946">
    <property type="entry name" value="Sigma2 domain of RNA polymerase sigma factors"/>
    <property type="match status" value="1"/>
</dbReference>
<dbReference type="GO" id="GO:0003677">
    <property type="term" value="F:DNA binding"/>
    <property type="evidence" value="ECO:0007669"/>
    <property type="project" value="UniProtKB-KW"/>
</dbReference>
<dbReference type="InterPro" id="IPR007627">
    <property type="entry name" value="RNA_pol_sigma70_r2"/>
</dbReference>
<evidence type="ECO:0000256" key="4">
    <source>
        <dbReference type="ARBA" id="ARBA00023125"/>
    </source>
</evidence>
<dbReference type="Pfam" id="PF04542">
    <property type="entry name" value="Sigma70_r2"/>
    <property type="match status" value="1"/>
</dbReference>
<dbReference type="PANTHER" id="PTHR43133">
    <property type="entry name" value="RNA POLYMERASE ECF-TYPE SIGMA FACTO"/>
    <property type="match status" value="1"/>
</dbReference>
<protein>
    <recommendedName>
        <fullName evidence="10">RNA polymerase subunit sigma-24</fullName>
    </recommendedName>
</protein>
<comment type="caution">
    <text evidence="8">The sequence shown here is derived from an EMBL/GenBank/DDBJ whole genome shotgun (WGS) entry which is preliminary data.</text>
</comment>
<keyword evidence="5" id="KW-0804">Transcription</keyword>